<keyword evidence="6" id="KW-1185">Reference proteome</keyword>
<dbReference type="GO" id="GO:0050660">
    <property type="term" value="F:flavin adenine dinucleotide binding"/>
    <property type="evidence" value="ECO:0007669"/>
    <property type="project" value="InterPro"/>
</dbReference>
<dbReference type="InterPro" id="IPR006076">
    <property type="entry name" value="FAD-dep_OxRdtase"/>
</dbReference>
<dbReference type="PANTHER" id="PTHR13847:SF289">
    <property type="entry name" value="GLYCINE OXIDASE"/>
    <property type="match status" value="1"/>
</dbReference>
<gene>
    <name evidence="5" type="ORF">GA0061102_101155</name>
</gene>
<dbReference type="EMBL" id="FMAH01000011">
    <property type="protein sequence ID" value="SCB25385.1"/>
    <property type="molecule type" value="Genomic_DNA"/>
</dbReference>
<dbReference type="InterPro" id="IPR012727">
    <property type="entry name" value="Gly_oxidase_ThiO"/>
</dbReference>
<dbReference type="AlphaFoldDB" id="A0A1C3VCF1"/>
<protein>
    <submittedName>
        <fullName evidence="5">Glycine oxidase</fullName>
    </submittedName>
</protein>
<dbReference type="PANTHER" id="PTHR13847">
    <property type="entry name" value="SARCOSINE DEHYDROGENASE-RELATED"/>
    <property type="match status" value="1"/>
</dbReference>
<name>A0A1C3VCF1_9HYPH</name>
<dbReference type="SUPFAM" id="SSF51971">
    <property type="entry name" value="Nucleotide-binding domain"/>
    <property type="match status" value="1"/>
</dbReference>
<reference evidence="6" key="1">
    <citation type="submission" date="2016-08" db="EMBL/GenBank/DDBJ databases">
        <authorList>
            <person name="Varghese N."/>
            <person name="Submissions Spin"/>
        </authorList>
    </citation>
    <scope>NUCLEOTIDE SEQUENCE [LARGE SCALE GENOMIC DNA]</scope>
    <source>
        <strain evidence="6">HAMBI 2971</strain>
    </source>
</reference>
<dbReference type="RefSeq" id="WP_092847298.1">
    <property type="nucleotide sequence ID" value="NZ_FMAH01000011.1"/>
</dbReference>
<dbReference type="STRING" id="411945.GA0061102_101155"/>
<evidence type="ECO:0000256" key="3">
    <source>
        <dbReference type="ARBA" id="ARBA00023002"/>
    </source>
</evidence>
<feature type="domain" description="FAD dependent oxidoreductase" evidence="4">
    <location>
        <begin position="2"/>
        <end position="312"/>
    </location>
</feature>
<dbReference type="UniPathway" id="UPA00060"/>
<dbReference type="Gene3D" id="3.50.50.60">
    <property type="entry name" value="FAD/NAD(P)-binding domain"/>
    <property type="match status" value="2"/>
</dbReference>
<dbReference type="Gene3D" id="3.30.9.10">
    <property type="entry name" value="D-Amino Acid Oxidase, subunit A, domain 2"/>
    <property type="match status" value="2"/>
</dbReference>
<evidence type="ECO:0000256" key="2">
    <source>
        <dbReference type="ARBA" id="ARBA00022977"/>
    </source>
</evidence>
<accession>A0A1C3VCF1</accession>
<dbReference type="Proteomes" id="UP000199435">
    <property type="component" value="Unassembled WGS sequence"/>
</dbReference>
<evidence type="ECO:0000313" key="6">
    <source>
        <dbReference type="Proteomes" id="UP000199435"/>
    </source>
</evidence>
<sequence length="326" mass="35518">MRVLVKGAGVAGLTVAHELHVRGADVTVLDPCLKFDHAASWLAGGMLAPWCERESADEAVLRRGLDAADRWDAILPGEVARNGTLVVAPPRDHGELKRFAGRTSGYRLIEESEIAALEPVLAGRFRQGLFFPQEAHLDPRRALRRLQEKLLARGVAFAAMDVSEDDFSEIVDCTGAARIGHTPDLRGVRGEMLYLRTEEVALARPIRLLHPRIPVYIVPRGSGHFMVGATMIETEFDGPITARSLMELLNAAYALHPAFADAAVIETGAGIRPAFPDNLPRVTREGNVVVTNGFYRHGFLLAPAIAAETADLVLSEQSRQRSPRCA</sequence>
<dbReference type="GO" id="GO:0016491">
    <property type="term" value="F:oxidoreductase activity"/>
    <property type="evidence" value="ECO:0007669"/>
    <property type="project" value="UniProtKB-KW"/>
</dbReference>
<dbReference type="OrthoDB" id="9790035at2"/>
<evidence type="ECO:0000313" key="5">
    <source>
        <dbReference type="EMBL" id="SCB25385.1"/>
    </source>
</evidence>
<dbReference type="GO" id="GO:0005737">
    <property type="term" value="C:cytoplasm"/>
    <property type="evidence" value="ECO:0007669"/>
    <property type="project" value="TreeGrafter"/>
</dbReference>
<dbReference type="GO" id="GO:0009228">
    <property type="term" value="P:thiamine biosynthetic process"/>
    <property type="evidence" value="ECO:0007669"/>
    <property type="project" value="UniProtKB-KW"/>
</dbReference>
<dbReference type="InterPro" id="IPR036188">
    <property type="entry name" value="FAD/NAD-bd_sf"/>
</dbReference>
<evidence type="ECO:0000259" key="4">
    <source>
        <dbReference type="Pfam" id="PF01266"/>
    </source>
</evidence>
<dbReference type="NCBIfam" id="TIGR02352">
    <property type="entry name" value="thiamin_ThiO"/>
    <property type="match status" value="1"/>
</dbReference>
<dbReference type="SUPFAM" id="SSF54373">
    <property type="entry name" value="FAD-linked reductases, C-terminal domain"/>
    <property type="match status" value="1"/>
</dbReference>
<comment type="pathway">
    <text evidence="1">Cofactor biosynthesis; thiamine diphosphate biosynthesis.</text>
</comment>
<evidence type="ECO:0000256" key="1">
    <source>
        <dbReference type="ARBA" id="ARBA00004948"/>
    </source>
</evidence>
<dbReference type="GO" id="GO:0009229">
    <property type="term" value="P:thiamine diphosphate biosynthetic process"/>
    <property type="evidence" value="ECO:0007669"/>
    <property type="project" value="UniProtKB-UniPathway"/>
</dbReference>
<keyword evidence="3" id="KW-0560">Oxidoreductase</keyword>
<dbReference type="Pfam" id="PF01266">
    <property type="entry name" value="DAO"/>
    <property type="match status" value="1"/>
</dbReference>
<keyword evidence="2" id="KW-0784">Thiamine biosynthesis</keyword>
<proteinExistence type="predicted"/>
<organism evidence="5 6">
    <name type="scientific">Rhizobium miluonense</name>
    <dbReference type="NCBI Taxonomy" id="411945"/>
    <lineage>
        <taxon>Bacteria</taxon>
        <taxon>Pseudomonadati</taxon>
        <taxon>Pseudomonadota</taxon>
        <taxon>Alphaproteobacteria</taxon>
        <taxon>Hyphomicrobiales</taxon>
        <taxon>Rhizobiaceae</taxon>
        <taxon>Rhizobium/Agrobacterium group</taxon>
        <taxon>Rhizobium</taxon>
    </lineage>
</organism>